<evidence type="ECO:0000256" key="6">
    <source>
        <dbReference type="ARBA" id="ARBA00022989"/>
    </source>
</evidence>
<evidence type="ECO:0000313" key="9">
    <source>
        <dbReference type="EMBL" id="AXA36115.1"/>
    </source>
</evidence>
<dbReference type="InterPro" id="IPR039428">
    <property type="entry name" value="NUOK/Mnh_C1-like"/>
</dbReference>
<dbReference type="FunFam" id="1.10.287.3510:FF:000001">
    <property type="entry name" value="NADH-quinone oxidoreductase subunit K"/>
    <property type="match status" value="1"/>
</dbReference>
<dbReference type="PANTHER" id="PTHR11434">
    <property type="entry name" value="NADH-UBIQUINONE OXIDOREDUCTASE SUBUNIT ND4L"/>
    <property type="match status" value="1"/>
</dbReference>
<keyword evidence="6 8" id="KW-1133">Transmembrane helix</keyword>
<dbReference type="Pfam" id="PF00420">
    <property type="entry name" value="Oxidored_q2"/>
    <property type="match status" value="1"/>
</dbReference>
<feature type="transmembrane region" description="Helical" evidence="8">
    <location>
        <begin position="31"/>
        <end position="52"/>
    </location>
</feature>
<dbReference type="GO" id="GO:0030964">
    <property type="term" value="C:NADH dehydrogenase complex"/>
    <property type="evidence" value="ECO:0007669"/>
    <property type="project" value="TreeGrafter"/>
</dbReference>
<dbReference type="GO" id="GO:0005886">
    <property type="term" value="C:plasma membrane"/>
    <property type="evidence" value="ECO:0007669"/>
    <property type="project" value="UniProtKB-SubCell"/>
</dbReference>
<evidence type="ECO:0000256" key="4">
    <source>
        <dbReference type="ARBA" id="ARBA00022692"/>
    </source>
</evidence>
<proteinExistence type="inferred from homology"/>
<comment type="subcellular location">
    <subcellularLocation>
        <location evidence="8">Cell membrane</location>
        <topology evidence="8">Multi-pass membrane protein</topology>
    </subcellularLocation>
    <subcellularLocation>
        <location evidence="1">Membrane</location>
        <topology evidence="1">Multi-pass membrane protein</topology>
    </subcellularLocation>
</comment>
<dbReference type="KEGG" id="schv:BRCON_1338"/>
<keyword evidence="8 9" id="KW-0830">Ubiquinone</keyword>
<keyword evidence="4 8" id="KW-0812">Transmembrane</keyword>
<protein>
    <recommendedName>
        <fullName evidence="8">NADH-quinone oxidoreductase subunit K</fullName>
        <ecNumber evidence="8">7.1.1.-</ecNumber>
    </recommendedName>
    <alternativeName>
        <fullName evidence="8">NADH dehydrogenase I subunit K</fullName>
    </alternativeName>
    <alternativeName>
        <fullName evidence="8">NDH-1 subunit K</fullName>
    </alternativeName>
</protein>
<keyword evidence="8" id="KW-1278">Translocase</keyword>
<feature type="transmembrane region" description="Helical" evidence="8">
    <location>
        <begin position="6"/>
        <end position="24"/>
    </location>
</feature>
<dbReference type="GO" id="GO:0050136">
    <property type="term" value="F:NADH dehydrogenase (quinone) (non-electrogenic) activity"/>
    <property type="evidence" value="ECO:0007669"/>
    <property type="project" value="UniProtKB-UniRule"/>
</dbReference>
<keyword evidence="8" id="KW-0520">NAD</keyword>
<keyword evidence="8" id="KW-1003">Cell membrane</keyword>
<dbReference type="EC" id="7.1.1.-" evidence="8"/>
<keyword evidence="3 8" id="KW-0813">Transport</keyword>
<comment type="catalytic activity">
    <reaction evidence="8">
        <text>a quinone + NADH + 5 H(+)(in) = a quinol + NAD(+) + 4 H(+)(out)</text>
        <dbReference type="Rhea" id="RHEA:57888"/>
        <dbReference type="ChEBI" id="CHEBI:15378"/>
        <dbReference type="ChEBI" id="CHEBI:24646"/>
        <dbReference type="ChEBI" id="CHEBI:57540"/>
        <dbReference type="ChEBI" id="CHEBI:57945"/>
        <dbReference type="ChEBI" id="CHEBI:132124"/>
    </reaction>
</comment>
<comment type="function">
    <text evidence="8">NDH-1 shuttles electrons from NADH, via FMN and iron-sulfur (Fe-S) centers, to quinones in the respiratory chain. The immediate electron acceptor for the enzyme in this species is believed to be ubiquinone. Couples the redox reaction to proton translocation (for every two electrons transferred, four hydrogen ions are translocated across the cytoplasmic membrane), and thus conserves the redox energy in a proton gradient.</text>
</comment>
<evidence type="ECO:0000313" key="10">
    <source>
        <dbReference type="Proteomes" id="UP000262583"/>
    </source>
</evidence>
<reference evidence="9 10" key="1">
    <citation type="submission" date="2018-05" db="EMBL/GenBank/DDBJ databases">
        <title>A metagenomic window into the 2 km-deep terrestrial subsurface aquifer revealed taxonomically and functionally diverse microbial community comprising novel uncultured bacterial lineages.</title>
        <authorList>
            <person name="Kadnikov V.V."/>
            <person name="Mardanov A.V."/>
            <person name="Beletsky A.V."/>
            <person name="Banks D."/>
            <person name="Pimenov N.V."/>
            <person name="Frank Y.A."/>
            <person name="Karnachuk O.V."/>
            <person name="Ravin N.V."/>
        </authorList>
    </citation>
    <scope>NUCLEOTIDE SEQUENCE [LARGE SCALE GENOMIC DNA]</scope>
    <source>
        <strain evidence="9">BY</strain>
    </source>
</reference>
<dbReference type="GO" id="GO:0042773">
    <property type="term" value="P:ATP synthesis coupled electron transport"/>
    <property type="evidence" value="ECO:0007669"/>
    <property type="project" value="InterPro"/>
</dbReference>
<dbReference type="Proteomes" id="UP000262583">
    <property type="component" value="Chromosome"/>
</dbReference>
<organism evidence="9 10">
    <name type="scientific">Sumerlaea chitinivorans</name>
    <dbReference type="NCBI Taxonomy" id="2250252"/>
    <lineage>
        <taxon>Bacteria</taxon>
        <taxon>Candidatus Sumerlaeota</taxon>
        <taxon>Candidatus Sumerlaeia</taxon>
        <taxon>Candidatus Sumerlaeales</taxon>
        <taxon>Candidatus Sumerlaeaceae</taxon>
        <taxon>Candidatus Sumerlaea</taxon>
    </lineage>
</organism>
<dbReference type="EMBL" id="CP030759">
    <property type="protein sequence ID" value="AXA36115.1"/>
    <property type="molecule type" value="Genomic_DNA"/>
</dbReference>
<dbReference type="Gene3D" id="1.10.287.3510">
    <property type="match status" value="1"/>
</dbReference>
<name>A0A2Z4Y6S2_SUMC1</name>
<keyword evidence="7 8" id="KW-0472">Membrane</keyword>
<dbReference type="NCBIfam" id="NF004320">
    <property type="entry name" value="PRK05715.1-2"/>
    <property type="match status" value="1"/>
</dbReference>
<evidence type="ECO:0000256" key="2">
    <source>
        <dbReference type="ARBA" id="ARBA00010519"/>
    </source>
</evidence>
<comment type="subunit">
    <text evidence="8">NDH-1 is composed of 14 different subunits. Subunits NuoA, H, J, K, L, M, N constitute the membrane sector of the complex.</text>
</comment>
<dbReference type="PANTHER" id="PTHR11434:SF16">
    <property type="entry name" value="NADH-UBIQUINONE OXIDOREDUCTASE CHAIN 4L"/>
    <property type="match status" value="1"/>
</dbReference>
<comment type="similarity">
    <text evidence="2 8">Belongs to the complex I subunit 4L family.</text>
</comment>
<dbReference type="HAMAP" id="MF_01456">
    <property type="entry name" value="NDH1_NuoK"/>
    <property type="match status" value="1"/>
</dbReference>
<evidence type="ECO:0000256" key="5">
    <source>
        <dbReference type="ARBA" id="ARBA00022719"/>
    </source>
</evidence>
<evidence type="ECO:0000256" key="8">
    <source>
        <dbReference type="HAMAP-Rule" id="MF_01456"/>
    </source>
</evidence>
<accession>A0A2Z4Y6S2</accession>
<keyword evidence="5 8" id="KW-0874">Quinone</keyword>
<dbReference type="AlphaFoldDB" id="A0A2Z4Y6S2"/>
<evidence type="ECO:0000256" key="1">
    <source>
        <dbReference type="ARBA" id="ARBA00004141"/>
    </source>
</evidence>
<dbReference type="InterPro" id="IPR001133">
    <property type="entry name" value="NADH_UbQ_OxRdtase_chain4L/K"/>
</dbReference>
<evidence type="ECO:0000256" key="3">
    <source>
        <dbReference type="ARBA" id="ARBA00022448"/>
    </source>
</evidence>
<dbReference type="GO" id="GO:0048038">
    <property type="term" value="F:quinone binding"/>
    <property type="evidence" value="ECO:0007669"/>
    <property type="project" value="UniProtKB-KW"/>
</dbReference>
<sequence>MVTVYHYLILSAFLFSVGVLGVLARRNAVGILISIELILNAANINFLAFSRYGAKVLGIPTLSTPVALDGHVFAIFVIILAACEAAIALAIIINIFNSFGSIEVDSASTMRG</sequence>
<evidence type="ECO:0000256" key="7">
    <source>
        <dbReference type="ARBA" id="ARBA00023136"/>
    </source>
</evidence>
<feature type="transmembrane region" description="Helical" evidence="8">
    <location>
        <begin position="72"/>
        <end position="96"/>
    </location>
</feature>
<gene>
    <name evidence="8" type="primary">nuoK</name>
    <name evidence="9" type="ORF">BRCON_1338</name>
</gene>